<dbReference type="EMBL" id="AGNL01014593">
    <property type="protein sequence ID" value="EJK66637.1"/>
    <property type="molecule type" value="Genomic_DNA"/>
</dbReference>
<name>K0T865_THAOC</name>
<organism evidence="2 3">
    <name type="scientific">Thalassiosira oceanica</name>
    <name type="common">Marine diatom</name>
    <dbReference type="NCBI Taxonomy" id="159749"/>
    <lineage>
        <taxon>Eukaryota</taxon>
        <taxon>Sar</taxon>
        <taxon>Stramenopiles</taxon>
        <taxon>Ochrophyta</taxon>
        <taxon>Bacillariophyta</taxon>
        <taxon>Coscinodiscophyceae</taxon>
        <taxon>Thalassiosirophycidae</taxon>
        <taxon>Thalassiosirales</taxon>
        <taxon>Thalassiosiraceae</taxon>
        <taxon>Thalassiosira</taxon>
    </lineage>
</organism>
<reference evidence="2 3" key="1">
    <citation type="journal article" date="2012" name="Genome Biol.">
        <title>Genome and low-iron response of an oceanic diatom adapted to chronic iron limitation.</title>
        <authorList>
            <person name="Lommer M."/>
            <person name="Specht M."/>
            <person name="Roy A.S."/>
            <person name="Kraemer L."/>
            <person name="Andreson R."/>
            <person name="Gutowska M.A."/>
            <person name="Wolf J."/>
            <person name="Bergner S.V."/>
            <person name="Schilhabel M.B."/>
            <person name="Klostermeier U.C."/>
            <person name="Beiko R.G."/>
            <person name="Rosenstiel P."/>
            <person name="Hippler M."/>
            <person name="Laroche J."/>
        </authorList>
    </citation>
    <scope>NUCLEOTIDE SEQUENCE [LARGE SCALE GENOMIC DNA]</scope>
    <source>
        <strain evidence="2 3">CCMP1005</strain>
    </source>
</reference>
<dbReference type="Proteomes" id="UP000266841">
    <property type="component" value="Unassembled WGS sequence"/>
</dbReference>
<dbReference type="AlphaFoldDB" id="K0T865"/>
<gene>
    <name evidence="2" type="ORF">THAOC_12426</name>
</gene>
<sequence length="77" mass="8064">MHPAAQSSVNRGAIASQHLAGPPTGSEAGRTAEEVRSPRAGTNPVGARSNQEFERASAGPFQTAYRTVAVRVAHIRL</sequence>
<comment type="caution">
    <text evidence="2">The sequence shown here is derived from an EMBL/GenBank/DDBJ whole genome shotgun (WGS) entry which is preliminary data.</text>
</comment>
<evidence type="ECO:0000313" key="3">
    <source>
        <dbReference type="Proteomes" id="UP000266841"/>
    </source>
</evidence>
<feature type="compositionally biased region" description="Polar residues" evidence="1">
    <location>
        <begin position="1"/>
        <end position="10"/>
    </location>
</feature>
<feature type="region of interest" description="Disordered" evidence="1">
    <location>
        <begin position="1"/>
        <end position="57"/>
    </location>
</feature>
<protein>
    <submittedName>
        <fullName evidence="2">Uncharacterized protein</fullName>
    </submittedName>
</protein>
<keyword evidence="3" id="KW-1185">Reference proteome</keyword>
<evidence type="ECO:0000313" key="2">
    <source>
        <dbReference type="EMBL" id="EJK66637.1"/>
    </source>
</evidence>
<proteinExistence type="predicted"/>
<evidence type="ECO:0000256" key="1">
    <source>
        <dbReference type="SAM" id="MobiDB-lite"/>
    </source>
</evidence>
<accession>K0T865</accession>